<accession>A0AAV3NPD7</accession>
<dbReference type="Proteomes" id="UP001454036">
    <property type="component" value="Unassembled WGS sequence"/>
</dbReference>
<gene>
    <name evidence="1" type="ORF">LIER_01131</name>
</gene>
<name>A0AAV3NPD7_LITER</name>
<sequence length="111" mass="13379">MWTNLWDSLLVHKLEAANVSHTDWRRRRLGKSWWQRLWHENWWFENDHWVNVFEMKEGLYFGNFHPFFGWKFKASGSGENGDVKKMLMIYGDKEPMVFLAGEIVGRSSLSR</sequence>
<keyword evidence="2" id="KW-1185">Reference proteome</keyword>
<evidence type="ECO:0000313" key="1">
    <source>
        <dbReference type="EMBL" id="GAA0139623.1"/>
    </source>
</evidence>
<evidence type="ECO:0000313" key="2">
    <source>
        <dbReference type="Proteomes" id="UP001454036"/>
    </source>
</evidence>
<reference evidence="1 2" key="1">
    <citation type="submission" date="2024-01" db="EMBL/GenBank/DDBJ databases">
        <title>The complete chloroplast genome sequence of Lithospermum erythrorhizon: insights into the phylogenetic relationship among Boraginaceae species and the maternal lineages of purple gromwells.</title>
        <authorList>
            <person name="Okada T."/>
            <person name="Watanabe K."/>
        </authorList>
    </citation>
    <scope>NUCLEOTIDE SEQUENCE [LARGE SCALE GENOMIC DNA]</scope>
</reference>
<proteinExistence type="predicted"/>
<comment type="caution">
    <text evidence="1">The sequence shown here is derived from an EMBL/GenBank/DDBJ whole genome shotgun (WGS) entry which is preliminary data.</text>
</comment>
<protein>
    <submittedName>
        <fullName evidence="1">Uncharacterized protein</fullName>
    </submittedName>
</protein>
<organism evidence="1 2">
    <name type="scientific">Lithospermum erythrorhizon</name>
    <name type="common">Purple gromwell</name>
    <name type="synonym">Lithospermum officinale var. erythrorhizon</name>
    <dbReference type="NCBI Taxonomy" id="34254"/>
    <lineage>
        <taxon>Eukaryota</taxon>
        <taxon>Viridiplantae</taxon>
        <taxon>Streptophyta</taxon>
        <taxon>Embryophyta</taxon>
        <taxon>Tracheophyta</taxon>
        <taxon>Spermatophyta</taxon>
        <taxon>Magnoliopsida</taxon>
        <taxon>eudicotyledons</taxon>
        <taxon>Gunneridae</taxon>
        <taxon>Pentapetalae</taxon>
        <taxon>asterids</taxon>
        <taxon>lamiids</taxon>
        <taxon>Boraginales</taxon>
        <taxon>Boraginaceae</taxon>
        <taxon>Boraginoideae</taxon>
        <taxon>Lithospermeae</taxon>
        <taxon>Lithospermum</taxon>
    </lineage>
</organism>
<dbReference type="EMBL" id="BAABME010000105">
    <property type="protein sequence ID" value="GAA0139623.1"/>
    <property type="molecule type" value="Genomic_DNA"/>
</dbReference>
<dbReference type="AlphaFoldDB" id="A0AAV3NPD7"/>